<reference evidence="2 3" key="1">
    <citation type="submission" date="2024-04" db="EMBL/GenBank/DDBJ databases">
        <title>Tritrichomonas musculus Genome.</title>
        <authorList>
            <person name="Alves-Ferreira E."/>
            <person name="Grigg M."/>
            <person name="Lorenzi H."/>
            <person name="Galac M."/>
        </authorList>
    </citation>
    <scope>NUCLEOTIDE SEQUENCE [LARGE SCALE GENOMIC DNA]</scope>
    <source>
        <strain evidence="2 3">EAF2021</strain>
    </source>
</reference>
<name>A0ABR2GWU1_9EUKA</name>
<keyword evidence="3" id="KW-1185">Reference proteome</keyword>
<sequence length="162" mass="19133">MTELQKTFESYGLEGSNNDDSNDLHNSDSDSYSKALENPNKDKYDSFSEPLRCSEKIIKKENDRKRKWNAYLRNYNARKKKEREERMNQVMISFNNTIESYPRKCVIASLRSIIGTYTTILNNNIDKIPVEIIEDINRIFSSNNILDYINYLDRIVKQLIDM</sequence>
<evidence type="ECO:0000256" key="1">
    <source>
        <dbReference type="SAM" id="MobiDB-lite"/>
    </source>
</evidence>
<organism evidence="2 3">
    <name type="scientific">Tritrichomonas musculus</name>
    <dbReference type="NCBI Taxonomy" id="1915356"/>
    <lineage>
        <taxon>Eukaryota</taxon>
        <taxon>Metamonada</taxon>
        <taxon>Parabasalia</taxon>
        <taxon>Tritrichomonadida</taxon>
        <taxon>Tritrichomonadidae</taxon>
        <taxon>Tritrichomonas</taxon>
    </lineage>
</organism>
<protein>
    <submittedName>
        <fullName evidence="2">Uncharacterized protein</fullName>
    </submittedName>
</protein>
<feature type="region of interest" description="Disordered" evidence="1">
    <location>
        <begin position="1"/>
        <end position="47"/>
    </location>
</feature>
<gene>
    <name evidence="2" type="ORF">M9Y10_036079</name>
</gene>
<evidence type="ECO:0000313" key="3">
    <source>
        <dbReference type="Proteomes" id="UP001470230"/>
    </source>
</evidence>
<dbReference type="Proteomes" id="UP001470230">
    <property type="component" value="Unassembled WGS sequence"/>
</dbReference>
<accession>A0ABR2GWU1</accession>
<dbReference type="EMBL" id="JAPFFF010000057">
    <property type="protein sequence ID" value="KAK8838126.1"/>
    <property type="molecule type" value="Genomic_DNA"/>
</dbReference>
<proteinExistence type="predicted"/>
<comment type="caution">
    <text evidence="2">The sequence shown here is derived from an EMBL/GenBank/DDBJ whole genome shotgun (WGS) entry which is preliminary data.</text>
</comment>
<evidence type="ECO:0000313" key="2">
    <source>
        <dbReference type="EMBL" id="KAK8838126.1"/>
    </source>
</evidence>